<evidence type="ECO:0000313" key="14">
    <source>
        <dbReference type="RefSeq" id="XP_035825740.1"/>
    </source>
</evidence>
<dbReference type="InterPro" id="IPR052954">
    <property type="entry name" value="GPCR-Ligand_Int"/>
</dbReference>
<evidence type="ECO:0000256" key="5">
    <source>
        <dbReference type="SAM" id="MobiDB-lite"/>
    </source>
</evidence>
<feature type="region of interest" description="Disordered" evidence="5">
    <location>
        <begin position="1"/>
        <end position="28"/>
    </location>
</feature>
<evidence type="ECO:0000313" key="9">
    <source>
        <dbReference type="RefSeq" id="XP_005089826.1"/>
    </source>
</evidence>
<organism evidence="8 14">
    <name type="scientific">Aplysia californica</name>
    <name type="common">California sea hare</name>
    <dbReference type="NCBI Taxonomy" id="6500"/>
    <lineage>
        <taxon>Eukaryota</taxon>
        <taxon>Metazoa</taxon>
        <taxon>Spiralia</taxon>
        <taxon>Lophotrochozoa</taxon>
        <taxon>Mollusca</taxon>
        <taxon>Gastropoda</taxon>
        <taxon>Heterobranchia</taxon>
        <taxon>Euthyneura</taxon>
        <taxon>Tectipleura</taxon>
        <taxon>Aplysiida</taxon>
        <taxon>Aplysioidea</taxon>
        <taxon>Aplysiidae</taxon>
        <taxon>Aplysia</taxon>
    </lineage>
</organism>
<feature type="transmembrane region" description="Helical" evidence="6">
    <location>
        <begin position="219"/>
        <end position="238"/>
    </location>
</feature>
<dbReference type="InterPro" id="IPR000276">
    <property type="entry name" value="GPCR_Rhodpsn"/>
</dbReference>
<dbReference type="RefSeq" id="XP_005089826.1">
    <property type="nucleotide sequence ID" value="XM_005089769.3"/>
</dbReference>
<evidence type="ECO:0000256" key="4">
    <source>
        <dbReference type="ARBA" id="ARBA00023136"/>
    </source>
</evidence>
<accession>A0ABM1VTJ8</accession>
<evidence type="ECO:0000256" key="6">
    <source>
        <dbReference type="SAM" id="Phobius"/>
    </source>
</evidence>
<keyword evidence="8" id="KW-1185">Reference proteome</keyword>
<dbReference type="RefSeq" id="XP_035825745.1">
    <property type="nucleotide sequence ID" value="XM_035969852.1"/>
</dbReference>
<protein>
    <submittedName>
        <fullName evidence="9 10">Uncharacterized protein LOC101845814</fullName>
    </submittedName>
</protein>
<feature type="domain" description="G-protein coupled receptors family 1 profile" evidence="7">
    <location>
        <begin position="158"/>
        <end position="446"/>
    </location>
</feature>
<dbReference type="InterPro" id="IPR017452">
    <property type="entry name" value="GPCR_Rhodpsn_7TM"/>
</dbReference>
<dbReference type="PROSITE" id="PS50262">
    <property type="entry name" value="G_PROTEIN_RECEP_F1_2"/>
    <property type="match status" value="1"/>
</dbReference>
<dbReference type="Gene3D" id="1.20.1070.10">
    <property type="entry name" value="Rhodopsin 7-helix transmembrane proteins"/>
    <property type="match status" value="1"/>
</dbReference>
<evidence type="ECO:0000259" key="7">
    <source>
        <dbReference type="PROSITE" id="PS50262"/>
    </source>
</evidence>
<comment type="subcellular location">
    <subcellularLocation>
        <location evidence="1">Membrane</location>
    </subcellularLocation>
</comment>
<reference evidence="9 10" key="1">
    <citation type="submission" date="2025-05" db="UniProtKB">
        <authorList>
            <consortium name="RefSeq"/>
        </authorList>
    </citation>
    <scope>IDENTIFICATION</scope>
</reference>
<gene>
    <name evidence="9 10 11 12 13 14 15" type="primary">LOC101845814</name>
</gene>
<dbReference type="GeneID" id="101845814"/>
<name>A0ABM1VTJ8_APLCA</name>
<keyword evidence="4 6" id="KW-0472">Membrane</keyword>
<dbReference type="PANTHER" id="PTHR46641">
    <property type="entry name" value="FMRFAMIDE RECEPTOR-RELATED"/>
    <property type="match status" value="1"/>
</dbReference>
<evidence type="ECO:0000313" key="15">
    <source>
        <dbReference type="RefSeq" id="XP_035825745.1"/>
    </source>
</evidence>
<dbReference type="RefSeq" id="XP_012938160.1">
    <property type="nucleotide sequence ID" value="XM_013082706.2"/>
</dbReference>
<dbReference type="RefSeq" id="XP_012938161.1">
    <property type="nucleotide sequence ID" value="XM_013082707.2"/>
</dbReference>
<sequence>MSPTSHTGLPSGVAEGQVPTTATATAATTAEAAWEHATSASSTLFPPRHIDWLPHTSGAYGGDSHAQALRSAGNLSQVGVALTHGDSALIDQVFTPESPPDFSDIYDLYDFDNVHYFNSSYADYPPFYEQLIDHSAFKMRDELFRYASPVVIVLGNISNLMALFVLQRKKLRRSSVCFYLSAYAVANLCVLDFLLAVAWVCFVFQKPYVTFLADWTCRLWMFLTNVMTFSGIWFVVVMNIDRLIYLTSKTKAKSYCTAFAAKTIVIFVVIGLVVVSIHAMWTYALQPQGCFVSYQQQDLHTIIWPWWSAAVYSYIPLSLLLILNIAQAIAICLRWCQCVPFVECFPCKMCTPINSCTQYTPCARCVRSQPNSPDSSGTTPDDFVVTVMVVSLSFFLLTIPATVINILDIHLPSSALTVDLIARIELTKKITELLSTLNRTVLGYLLLACSKDFRHEFVAFLRLICCCLRSRRIFKVFEMRNMSNSEDSSPHIQVDYELCNNNDETVTDV</sequence>
<evidence type="ECO:0000256" key="2">
    <source>
        <dbReference type="ARBA" id="ARBA00022692"/>
    </source>
</evidence>
<proteinExistence type="predicted"/>
<evidence type="ECO:0000313" key="10">
    <source>
        <dbReference type="RefSeq" id="XP_005089827.1"/>
    </source>
</evidence>
<evidence type="ECO:0000256" key="1">
    <source>
        <dbReference type="ARBA" id="ARBA00004370"/>
    </source>
</evidence>
<feature type="transmembrane region" description="Helical" evidence="6">
    <location>
        <begin position="146"/>
        <end position="166"/>
    </location>
</feature>
<dbReference type="RefSeq" id="XP_035825740.1">
    <property type="nucleotide sequence ID" value="XM_035969847.1"/>
</dbReference>
<keyword evidence="3 6" id="KW-1133">Transmembrane helix</keyword>
<feature type="transmembrane region" description="Helical" evidence="6">
    <location>
        <begin position="304"/>
        <end position="325"/>
    </location>
</feature>
<dbReference type="Proteomes" id="UP000694888">
    <property type="component" value="Unplaced"/>
</dbReference>
<feature type="transmembrane region" description="Helical" evidence="6">
    <location>
        <begin position="178"/>
        <end position="199"/>
    </location>
</feature>
<evidence type="ECO:0000313" key="12">
    <source>
        <dbReference type="RefSeq" id="XP_012938161.1"/>
    </source>
</evidence>
<dbReference type="Pfam" id="PF00001">
    <property type="entry name" value="7tm_1"/>
    <property type="match status" value="1"/>
</dbReference>
<evidence type="ECO:0000256" key="3">
    <source>
        <dbReference type="ARBA" id="ARBA00022989"/>
    </source>
</evidence>
<dbReference type="RefSeq" id="XP_012938172.1">
    <property type="nucleotide sequence ID" value="XM_013082718.2"/>
</dbReference>
<keyword evidence="2 6" id="KW-0812">Transmembrane</keyword>
<evidence type="ECO:0000313" key="8">
    <source>
        <dbReference type="Proteomes" id="UP000694888"/>
    </source>
</evidence>
<dbReference type="SUPFAM" id="SSF81321">
    <property type="entry name" value="Family A G protein-coupled receptor-like"/>
    <property type="match status" value="1"/>
</dbReference>
<feature type="transmembrane region" description="Helical" evidence="6">
    <location>
        <begin position="259"/>
        <end position="284"/>
    </location>
</feature>
<evidence type="ECO:0000313" key="11">
    <source>
        <dbReference type="RefSeq" id="XP_012938160.1"/>
    </source>
</evidence>
<dbReference type="RefSeq" id="XP_005089827.1">
    <property type="nucleotide sequence ID" value="XM_005089770.3"/>
</dbReference>
<evidence type="ECO:0000313" key="13">
    <source>
        <dbReference type="RefSeq" id="XP_012938172.1"/>
    </source>
</evidence>
<feature type="transmembrane region" description="Helical" evidence="6">
    <location>
        <begin position="383"/>
        <end position="407"/>
    </location>
</feature>